<comment type="caution">
    <text evidence="1">The sequence shown here is derived from an EMBL/GenBank/DDBJ whole genome shotgun (WGS) entry which is preliminary data.</text>
</comment>
<dbReference type="RefSeq" id="WP_044625574.1">
    <property type="nucleotide sequence ID" value="NZ_JTDV01000002.1"/>
</dbReference>
<keyword evidence="2" id="KW-1185">Reference proteome</keyword>
<sequence>MKNYIKTLFVLTSIIFSACEDVIDVDVDTAETRLVIEASLDWEKGTTGNNQTIKLSLSSPYFNTQDITVVTGANVVVTNMNTGDIFNFTDENDGSYTTNSFEPIIGNTYSLQVSYNGETYEATETLMAVPEIKEINQSIEGGFDDELLEVNVYFDDPVDEENYYLLNFYETGDLFSFFADVSDEFVNGNEVYYFFEKEDDEDNNQAPFQAGDTVDIELYGISESYYNYMRLLIEQYYSGGNPFSSTAALIKGNCINPTNPDNYAFGYFRVTEVDVATYTFE</sequence>
<dbReference type="AlphaFoldDB" id="A0A0D7W4M0"/>
<dbReference type="EMBL" id="JTDV01000002">
    <property type="protein sequence ID" value="KJD34085.1"/>
    <property type="molecule type" value="Genomic_DNA"/>
</dbReference>
<evidence type="ECO:0008006" key="3">
    <source>
        <dbReference type="Google" id="ProtNLM"/>
    </source>
</evidence>
<dbReference type="PROSITE" id="PS51257">
    <property type="entry name" value="PROKAR_LIPOPROTEIN"/>
    <property type="match status" value="1"/>
</dbReference>
<dbReference type="Pfam" id="PF14054">
    <property type="entry name" value="DUF4249"/>
    <property type="match status" value="1"/>
</dbReference>
<dbReference type="InterPro" id="IPR025345">
    <property type="entry name" value="DUF4249"/>
</dbReference>
<proteinExistence type="predicted"/>
<gene>
    <name evidence="1" type="ORF">PK35_04975</name>
</gene>
<accession>A0A0D7W4M0</accession>
<protein>
    <recommendedName>
        <fullName evidence="3">DUF4249 domain-containing protein</fullName>
    </recommendedName>
</protein>
<organism evidence="1 2">
    <name type="scientific">Neotamlana nanhaiensis</name>
    <dbReference type="NCBI Taxonomy" id="1382798"/>
    <lineage>
        <taxon>Bacteria</taxon>
        <taxon>Pseudomonadati</taxon>
        <taxon>Bacteroidota</taxon>
        <taxon>Flavobacteriia</taxon>
        <taxon>Flavobacteriales</taxon>
        <taxon>Flavobacteriaceae</taxon>
        <taxon>Neotamlana</taxon>
    </lineage>
</organism>
<evidence type="ECO:0000313" key="1">
    <source>
        <dbReference type="EMBL" id="KJD34085.1"/>
    </source>
</evidence>
<dbReference type="STRING" id="1382798.PK35_04975"/>
<name>A0A0D7W4M0_9FLAO</name>
<evidence type="ECO:0000313" key="2">
    <source>
        <dbReference type="Proteomes" id="UP000032361"/>
    </source>
</evidence>
<dbReference type="PATRIC" id="fig|1382798.3.peg.2170"/>
<reference evidence="1 2" key="1">
    <citation type="journal article" date="2015" name="Antonie Van Leeuwenhoek">
        <title>Tamlana nanhaiensis sp. nov., isolated from surface seawater collected from the South China Sea.</title>
        <authorList>
            <person name="Liu X."/>
            <person name="Lai Q."/>
            <person name="Du Y."/>
            <person name="Li G."/>
            <person name="Sun F."/>
            <person name="Shao Z."/>
        </authorList>
    </citation>
    <scope>NUCLEOTIDE SEQUENCE [LARGE SCALE GENOMIC DNA]</scope>
    <source>
        <strain evidence="1 2">FHC16</strain>
    </source>
</reference>
<dbReference type="Proteomes" id="UP000032361">
    <property type="component" value="Unassembled WGS sequence"/>
</dbReference>
<dbReference type="OrthoDB" id="1430047at2"/>